<dbReference type="RefSeq" id="XP_066919130.1">
    <property type="nucleotide sequence ID" value="XM_067063029.1"/>
</dbReference>
<dbReference type="InterPro" id="IPR000994">
    <property type="entry name" value="Pept_M24"/>
</dbReference>
<evidence type="ECO:0000256" key="10">
    <source>
        <dbReference type="PROSITE-ProRule" id="PRU01357"/>
    </source>
</evidence>
<dbReference type="GO" id="GO:0006508">
    <property type="term" value="P:proteolysis"/>
    <property type="evidence" value="ECO:0007669"/>
    <property type="project" value="UniProtKB-KW"/>
</dbReference>
<dbReference type="PROSITE" id="PS52013">
    <property type="entry name" value="ZF_C6H2"/>
    <property type="match status" value="1"/>
</dbReference>
<evidence type="ECO:0000256" key="8">
    <source>
        <dbReference type="ARBA" id="ARBA00022833"/>
    </source>
</evidence>
<keyword evidence="7 9" id="KW-0378">Hydrolase</keyword>
<dbReference type="GeneID" id="136806450"/>
<evidence type="ECO:0000259" key="12">
    <source>
        <dbReference type="PROSITE" id="PS52013"/>
    </source>
</evidence>
<dbReference type="Pfam" id="PF00557">
    <property type="entry name" value="Peptidase_M24"/>
    <property type="match status" value="1"/>
</dbReference>
<comment type="cofactor">
    <cofactor evidence="11">
        <name>Co(2+)</name>
        <dbReference type="ChEBI" id="CHEBI:48828"/>
    </cofactor>
    <cofactor evidence="11">
        <name>Zn(2+)</name>
        <dbReference type="ChEBI" id="CHEBI:29105"/>
    </cofactor>
    <cofactor evidence="11">
        <name>Mn(2+)</name>
        <dbReference type="ChEBI" id="CHEBI:29035"/>
    </cofactor>
    <cofactor evidence="11">
        <name>Fe(2+)</name>
        <dbReference type="ChEBI" id="CHEBI:29033"/>
    </cofactor>
    <text evidence="11">Binds 2 divalent metal cations per subunit. Has a high-affinity and a low affinity metal-binding site. The true nature of the physiological cofactor is under debate. The enzyme is active with cobalt, zinc, manganese or divalent iron ions.</text>
</comment>
<comment type="catalytic activity">
    <reaction evidence="9 11">
        <text>Release of N-terminal amino acids, preferentially methionine, from peptides and arylamides.</text>
        <dbReference type="EC" id="3.4.11.18"/>
    </reaction>
</comment>
<dbReference type="EC" id="3.4.11.18" evidence="11"/>
<comment type="similarity">
    <text evidence="9 10">Belongs to the peptidase M24A family. Methionine aminopeptidase type 1 subfamily.</text>
</comment>
<evidence type="ECO:0000256" key="6">
    <source>
        <dbReference type="ARBA" id="ARBA00022771"/>
    </source>
</evidence>
<dbReference type="PANTHER" id="PTHR43330:SF7">
    <property type="entry name" value="METHIONINE AMINOPEPTIDASE 1"/>
    <property type="match status" value="1"/>
</dbReference>
<dbReference type="InterPro" id="IPR002467">
    <property type="entry name" value="Pept_M24A_MAP1"/>
</dbReference>
<dbReference type="GO" id="GO:0070006">
    <property type="term" value="F:metalloaminopeptidase activity"/>
    <property type="evidence" value="ECO:0007669"/>
    <property type="project" value="UniProtKB-UniRule"/>
</dbReference>
<proteinExistence type="inferred from homology"/>
<evidence type="ECO:0000256" key="5">
    <source>
        <dbReference type="ARBA" id="ARBA00022723"/>
    </source>
</evidence>
<dbReference type="AlphaFoldDB" id="A0A7M6DLT8"/>
<keyword evidence="5 9" id="KW-0479">Metal-binding</keyword>
<dbReference type="GO" id="GO:0004239">
    <property type="term" value="F:initiator methionyl aminopeptidase activity"/>
    <property type="evidence" value="ECO:0007669"/>
    <property type="project" value="UniProtKB-UniRule"/>
</dbReference>
<keyword evidence="14" id="KW-1185">Reference proteome</keyword>
<dbReference type="EnsemblMetazoa" id="CLYHEMT015342.1">
    <property type="protein sequence ID" value="CLYHEMP015342.1"/>
    <property type="gene ID" value="CLYHEMG015342"/>
</dbReference>
<feature type="binding site" evidence="9">
    <location>
        <position position="301"/>
    </location>
    <ligand>
        <name>Zn(2+)</name>
        <dbReference type="ChEBI" id="CHEBI:29105"/>
        <label>4</label>
        <note>catalytic</note>
    </ligand>
</feature>
<dbReference type="PANTHER" id="PTHR43330">
    <property type="entry name" value="METHIONINE AMINOPEPTIDASE"/>
    <property type="match status" value="1"/>
</dbReference>
<dbReference type="InterPro" id="IPR031615">
    <property type="entry name" value="Zfn-C6H2"/>
</dbReference>
<feature type="binding site" evidence="9">
    <location>
        <position position="238"/>
    </location>
    <ligand>
        <name>Zn(2+)</name>
        <dbReference type="ChEBI" id="CHEBI:29105"/>
        <label>4</label>
        <note>catalytic</note>
    </ligand>
</feature>
<sequence length="397" mass="44772">MAALVDRICETPACGKPAKLQCPTCIKLNISGSFFCEQTCFKANWKTHKQVHKKVEKDKEEDPLNKLLQQYGSSVAEQYSSSSVWPGYMFTGDLRPHYPLSPKRHVPEHIERPDYADHNQGYPLSEMEVKRSTHIKALPQEDIDKLRIVARFARECLDAGARAVAPGVTTDEIDRIVHEATIERKCYPSPLNYYTFPKSCCTSVNEVICHGIPDKRPLVEGDIVNLDITCYHDGFHADLNETLFVGKVDDDSKRLVQTAYDSLMAAVSEVKPGVRYRDLGKFIQKVAQDNGCSVTRTYCGHGIHRLFHTAPNVPHYAKNKAVGIMKPGHVFTIEPMINLGTWQDTLWPDDWTAVTKDGKRSAQFEQTFLVTETGIDILTARSNGRPYFMDQLEGKPL</sequence>
<dbReference type="Proteomes" id="UP000594262">
    <property type="component" value="Unplaced"/>
</dbReference>
<comment type="subunit">
    <text evidence="9">Associates with the 60S ribosomal subunit of the 80S translational complex.</text>
</comment>
<dbReference type="CDD" id="cd01086">
    <property type="entry name" value="MetAP1"/>
    <property type="match status" value="1"/>
</dbReference>
<evidence type="ECO:0000256" key="9">
    <source>
        <dbReference type="HAMAP-Rule" id="MF_03174"/>
    </source>
</evidence>
<keyword evidence="4 9" id="KW-0645">Protease</keyword>
<dbReference type="InterPro" id="IPR036005">
    <property type="entry name" value="Creatinase/aminopeptidase-like"/>
</dbReference>
<keyword evidence="8" id="KW-0862">Zinc</keyword>
<comment type="subcellular location">
    <subcellularLocation>
        <location evidence="1 9">Cytoplasm</location>
    </subcellularLocation>
</comment>
<dbReference type="OrthoDB" id="3209743at2759"/>
<feature type="binding site" evidence="9">
    <location>
        <position position="365"/>
    </location>
    <ligand>
        <name>Zn(2+)</name>
        <dbReference type="ChEBI" id="CHEBI:29105"/>
        <label>3</label>
    </ligand>
</feature>
<dbReference type="NCBIfam" id="TIGR00500">
    <property type="entry name" value="met_pdase_I"/>
    <property type="match status" value="1"/>
</dbReference>
<protein>
    <recommendedName>
        <fullName evidence="11">Methionine aminopeptidase</fullName>
        <ecNumber evidence="11">3.4.11.18</ecNumber>
    </recommendedName>
</protein>
<keyword evidence="6 10" id="KW-0863">Zinc-finger</keyword>
<comment type="function">
    <text evidence="9 11">Cotranslationally removes the N-terminal methionine from nascent proteins. The N-terminal methionine is often cleaved when the second residue in the primary sequence is small and uncharged (Met-Ala-, Cys, Gly, Pro, Ser, Thr, or Val).</text>
</comment>
<feature type="binding site" evidence="9">
    <location>
        <position position="308"/>
    </location>
    <ligand>
        <name>a protein</name>
        <dbReference type="ChEBI" id="CHEBI:16541"/>
    </ligand>
    <ligandPart>
        <name>N-terminal L-methionine residue</name>
        <dbReference type="ChEBI" id="CHEBI:64731"/>
    </ligandPart>
</feature>
<evidence type="ECO:0000256" key="7">
    <source>
        <dbReference type="ARBA" id="ARBA00022801"/>
    </source>
</evidence>
<evidence type="ECO:0000313" key="13">
    <source>
        <dbReference type="EnsemblMetazoa" id="CLYHEMP015342.1"/>
    </source>
</evidence>
<evidence type="ECO:0000313" key="14">
    <source>
        <dbReference type="Proteomes" id="UP000594262"/>
    </source>
</evidence>
<keyword evidence="2 9" id="KW-0031">Aminopeptidase</keyword>
<accession>A0A7M6DLT8</accession>
<evidence type="ECO:0000256" key="3">
    <source>
        <dbReference type="ARBA" id="ARBA00022490"/>
    </source>
</evidence>
<keyword evidence="3 9" id="KW-0963">Cytoplasm</keyword>
<dbReference type="Pfam" id="PF15801">
    <property type="entry name" value="zf-C6H2"/>
    <property type="match status" value="1"/>
</dbReference>
<feature type="binding site" evidence="9">
    <location>
        <position position="227"/>
    </location>
    <ligand>
        <name>Zn(2+)</name>
        <dbReference type="ChEBI" id="CHEBI:29105"/>
        <label>3</label>
    </ligand>
</feature>
<comment type="cofactor">
    <cofactor evidence="9">
        <name>Zn(2+)</name>
        <dbReference type="ChEBI" id="CHEBI:29105"/>
    </cofactor>
    <cofactor evidence="9">
        <name>Co(2+)</name>
        <dbReference type="ChEBI" id="CHEBI:48828"/>
    </cofactor>
    <cofactor evidence="9">
        <name>Mn(2+)</name>
        <dbReference type="ChEBI" id="CHEBI:29035"/>
    </cofactor>
    <cofactor evidence="9">
        <name>Fe(2+)</name>
        <dbReference type="ChEBI" id="CHEBI:29033"/>
    </cofactor>
    <text evidence="9">Binds 2 divalent metal cations per subunit. Has a high-affinity and a low affinity metal-binding site. The true nature of the physiological cofactor is under debate. The enzyme is active with zinc, cobalt, manganese or divalent iron ions. Has high activity with zinc; zinc cofactor is transferred into the active site region by the ZNG1 zinc chaperone.</text>
</comment>
<organism evidence="13 14">
    <name type="scientific">Clytia hemisphaerica</name>
    <dbReference type="NCBI Taxonomy" id="252671"/>
    <lineage>
        <taxon>Eukaryota</taxon>
        <taxon>Metazoa</taxon>
        <taxon>Cnidaria</taxon>
        <taxon>Hydrozoa</taxon>
        <taxon>Hydroidolina</taxon>
        <taxon>Leptothecata</taxon>
        <taxon>Obeliida</taxon>
        <taxon>Clytiidae</taxon>
        <taxon>Clytia</taxon>
    </lineage>
</organism>
<evidence type="ECO:0000256" key="11">
    <source>
        <dbReference type="RuleBase" id="RU003653"/>
    </source>
</evidence>
<feature type="binding site" evidence="9">
    <location>
        <position position="210"/>
    </location>
    <ligand>
        <name>a protein</name>
        <dbReference type="ChEBI" id="CHEBI:16541"/>
    </ligand>
    <ligandPart>
        <name>N-terminal L-methionine residue</name>
        <dbReference type="ChEBI" id="CHEBI:64731"/>
    </ligandPart>
</feature>
<feature type="binding site" evidence="9">
    <location>
        <position position="238"/>
    </location>
    <ligand>
        <name>Zn(2+)</name>
        <dbReference type="ChEBI" id="CHEBI:29105"/>
        <label>3</label>
    </ligand>
</feature>
<evidence type="ECO:0000256" key="2">
    <source>
        <dbReference type="ARBA" id="ARBA00022438"/>
    </source>
</evidence>
<feature type="binding site" evidence="9">
    <location>
        <position position="334"/>
    </location>
    <ligand>
        <name>Zn(2+)</name>
        <dbReference type="ChEBI" id="CHEBI:29105"/>
        <label>4</label>
        <note>catalytic</note>
    </ligand>
</feature>
<name>A0A7M6DLT8_9CNID</name>
<feature type="binding site" evidence="9">
    <location>
        <position position="365"/>
    </location>
    <ligand>
        <name>Zn(2+)</name>
        <dbReference type="ChEBI" id="CHEBI:29105"/>
        <label>4</label>
        <note>catalytic</note>
    </ligand>
</feature>
<dbReference type="HAMAP" id="MF_01974">
    <property type="entry name" value="MetAP_1"/>
    <property type="match status" value="1"/>
</dbReference>
<dbReference type="SUPFAM" id="SSF55920">
    <property type="entry name" value="Creatinase/aminopeptidase"/>
    <property type="match status" value="1"/>
</dbReference>
<reference evidence="13" key="1">
    <citation type="submission" date="2021-01" db="UniProtKB">
        <authorList>
            <consortium name="EnsemblMetazoa"/>
        </authorList>
    </citation>
    <scope>IDENTIFICATION</scope>
</reference>
<evidence type="ECO:0000256" key="1">
    <source>
        <dbReference type="ARBA" id="ARBA00004496"/>
    </source>
</evidence>
<dbReference type="GO" id="GO:0005829">
    <property type="term" value="C:cytosol"/>
    <property type="evidence" value="ECO:0007669"/>
    <property type="project" value="TreeGrafter"/>
</dbReference>
<dbReference type="FunFam" id="3.90.230.10:FF:000010">
    <property type="entry name" value="Methionine aminopeptidase"/>
    <property type="match status" value="1"/>
</dbReference>
<dbReference type="PROSITE" id="PS00680">
    <property type="entry name" value="MAP_1"/>
    <property type="match status" value="1"/>
</dbReference>
<dbReference type="InterPro" id="IPR001714">
    <property type="entry name" value="Pept_M24_MAP"/>
</dbReference>
<dbReference type="Gene3D" id="3.90.230.10">
    <property type="entry name" value="Creatinase/methionine aminopeptidase superfamily"/>
    <property type="match status" value="1"/>
</dbReference>
<feature type="domain" description="C6H2-type" evidence="12">
    <location>
        <begin position="6"/>
        <end position="59"/>
    </location>
</feature>
<evidence type="ECO:0000256" key="4">
    <source>
        <dbReference type="ARBA" id="ARBA00022670"/>
    </source>
</evidence>
<dbReference type="PRINTS" id="PR00599">
    <property type="entry name" value="MAPEPTIDASE"/>
</dbReference>
<dbReference type="GO" id="GO:0008270">
    <property type="term" value="F:zinc ion binding"/>
    <property type="evidence" value="ECO:0007669"/>
    <property type="project" value="UniProtKB-KW"/>
</dbReference>